<comment type="caution">
    <text evidence="2">The sequence shown here is derived from an EMBL/GenBank/DDBJ whole genome shotgun (WGS) entry which is preliminary data.</text>
</comment>
<gene>
    <name evidence="2" type="ORF">E3T53_15485</name>
</gene>
<protein>
    <recommendedName>
        <fullName evidence="1">Transposase DDE domain-containing protein</fullName>
    </recommendedName>
</protein>
<evidence type="ECO:0000313" key="2">
    <source>
        <dbReference type="EMBL" id="TFD75494.1"/>
    </source>
</evidence>
<evidence type="ECO:0000313" key="3">
    <source>
        <dbReference type="Proteomes" id="UP000298218"/>
    </source>
</evidence>
<evidence type="ECO:0000259" key="1">
    <source>
        <dbReference type="Pfam" id="PF13751"/>
    </source>
</evidence>
<feature type="domain" description="Transposase DDE" evidence="1">
    <location>
        <begin position="251"/>
        <end position="348"/>
    </location>
</feature>
<name>A0A4Y8KLQ3_9MICO</name>
<dbReference type="InterPro" id="IPR025668">
    <property type="entry name" value="Tnp_DDE_dom"/>
</dbReference>
<dbReference type="Pfam" id="PF13751">
    <property type="entry name" value="DDE_Tnp_1_6"/>
    <property type="match status" value="1"/>
</dbReference>
<dbReference type="PANTHER" id="PTHR33408">
    <property type="entry name" value="TRANSPOSASE"/>
    <property type="match status" value="1"/>
</dbReference>
<reference evidence="2 3" key="1">
    <citation type="submission" date="2019-03" db="EMBL/GenBank/DDBJ databases">
        <title>Genomics of glacier-inhabiting Cryobacterium strains.</title>
        <authorList>
            <person name="Liu Q."/>
            <person name="Xin Y.-H."/>
        </authorList>
    </citation>
    <scope>NUCLEOTIDE SEQUENCE [LARGE SCALE GENOMIC DNA]</scope>
    <source>
        <strain evidence="2 3">CGMCC 1.4292</strain>
    </source>
</reference>
<dbReference type="EMBL" id="SOHQ01000043">
    <property type="protein sequence ID" value="TFD75494.1"/>
    <property type="molecule type" value="Genomic_DNA"/>
</dbReference>
<dbReference type="AlphaFoldDB" id="A0A4Y8KLQ3"/>
<dbReference type="PANTHER" id="PTHR33408:SF2">
    <property type="entry name" value="TRANSPOSASE DDE DOMAIN-CONTAINING PROTEIN"/>
    <property type="match status" value="1"/>
</dbReference>
<organism evidence="2 3">
    <name type="scientific">Cryobacterium psychrophilum</name>
    <dbReference type="NCBI Taxonomy" id="41988"/>
    <lineage>
        <taxon>Bacteria</taxon>
        <taxon>Bacillati</taxon>
        <taxon>Actinomycetota</taxon>
        <taxon>Actinomycetes</taxon>
        <taxon>Micrococcales</taxon>
        <taxon>Microbacteriaceae</taxon>
        <taxon>Cryobacterium</taxon>
    </lineage>
</organism>
<feature type="non-terminal residue" evidence="2">
    <location>
        <position position="1"/>
    </location>
</feature>
<keyword evidence="3" id="KW-1185">Reference proteome</keyword>
<accession>A0A4Y8KLQ3</accession>
<dbReference type="Proteomes" id="UP000298218">
    <property type="component" value="Unassembled WGS sequence"/>
</dbReference>
<sequence>ALDSTILEDAVARQDTVTQLVAQIRRVGREIPGADVLVSALTGHDYAKPGKPDIAWDDRAARDDLVSALVTDALSLLAGIDPTVLTDAQQETVALLALVAGQDVEPADGSHETEGRWKIARRVAPDRVISTVDPDARHAHKSRQKKVDGFKSHIIIEPDTGLVTAAILTKAAGLANSDAARGMELVTKDTSIGAQNVDVLGDSAYGSGELLAAITAAGHTAIIKPPPLGRAIPGGFTVDDFTIDETTNTVTCPAGQTRPLSAAGRASFGSSCATCPLMKQCTTAKSGKKMLLREHDAIRREHRVRAQDPLFQADYRQHRPMVERSIAWMTRKSRRRSARRRRAARKCCSVSMTPYAGSTVSGLRIRSSKPIIDNTGRWLNAPSPG</sequence>
<proteinExistence type="predicted"/>